<keyword evidence="3" id="KW-1185">Reference proteome</keyword>
<evidence type="ECO:0000256" key="1">
    <source>
        <dbReference type="SAM" id="MobiDB-lite"/>
    </source>
</evidence>
<protein>
    <submittedName>
        <fullName evidence="2">Uncharacterized protein</fullName>
    </submittedName>
</protein>
<name>A0A931N757_9NOCA</name>
<dbReference type="RefSeq" id="WP_196153998.1">
    <property type="nucleotide sequence ID" value="NZ_JADMLG010000028.1"/>
</dbReference>
<evidence type="ECO:0000313" key="3">
    <source>
        <dbReference type="Proteomes" id="UP000655751"/>
    </source>
</evidence>
<accession>A0A931N757</accession>
<organism evidence="2 3">
    <name type="scientific">Nocardia bovistercoris</name>
    <dbReference type="NCBI Taxonomy" id="2785916"/>
    <lineage>
        <taxon>Bacteria</taxon>
        <taxon>Bacillati</taxon>
        <taxon>Actinomycetota</taxon>
        <taxon>Actinomycetes</taxon>
        <taxon>Mycobacteriales</taxon>
        <taxon>Nocardiaceae</taxon>
        <taxon>Nocardia</taxon>
    </lineage>
</organism>
<reference evidence="2" key="1">
    <citation type="submission" date="2020-11" db="EMBL/GenBank/DDBJ databases">
        <title>Nocardia NEAU-351.nov., a novel actinomycete isolated from the cow dung.</title>
        <authorList>
            <person name="Zhang X."/>
        </authorList>
    </citation>
    <scope>NUCLEOTIDE SEQUENCE</scope>
    <source>
        <strain evidence="2">NEAU-351</strain>
    </source>
</reference>
<proteinExistence type="predicted"/>
<feature type="compositionally biased region" description="Low complexity" evidence="1">
    <location>
        <begin position="18"/>
        <end position="30"/>
    </location>
</feature>
<sequence length="967" mass="103302">MPKDKEQARNQKIEKAGNPNTSVTPNTSTSAKPPLTDEERRRWAALGISTGPLPSQQQQEPPKGGLGPLDILVITENGPLEPGETLTLPSGTTLQNKPVPLGNGLGGVETTMTMPGYDPLVWKAEAGYAPNELAGLYSTTPSYTAAQRDNDLAVVNGTAAGPYTDAMRAYAAARLNAHWNPAAAPRLVDGSVVMPRPGYSATQLSNDLGWASTTGPLDEPSERRRREAAERLANYAYTVRQQDDDQIYIQLGNFAPNHPAYREELRRLIASGVPGKQAESVLVDRIAAARNRLETAGIPQLSPEAAEQLRNAPRSYSYDPRIPFIPDESPYVPTHDPGLYPNLYRPGLMNESEFRHGLGELTGLADLTEGLENGDYGQAAFGAGLAALTFVPGLDMLILGKIGKGLERFGTIPGEAAGTGAFGGGARVGSEGLGPMYHPWDTRPGTSLVLPEGAGVRPTVPGPRGFEHPGVPSNPGAGTHLSTEVPPGAAIPDRPGGGYGARPPWSRTDPAGIDGPDINDPRADPFGPRTRPGTDIPRRFPGEHGGFGPNPGVGARPALPEGRELPPGITREGEPGKPTSWRNQQGRYTKKEPWDASPSDSALPGKLLDDPIAQIPIDSLPARERWMLGEVDAAQNASKAVRDQNIAEIEAMLDSRQTKLMVSDGKGGLREATVKDFSGERFDRTLDSLDESHQLKLTDPESIRLAELAKSLREQRAAVSRLPEVRGEIGGDYYARKARIDVIHEGSGNYTADRLGVVTLPDGTRRVVLLEYKGGDSATQFGSRQIDVGLDKPVPFEQGTLPYAQDEFLRPDSESLAALRAYDEKNGTDLAEQLLSGRQDFDYVLVHTDPNTGTITAYNVDPQTAKNFTLGQPGGPPPPSATPIAATTGGIDGAPSNWLGGLALPDLHNLAGWTAPVLPVIAPFLPRQDRAGADQSLVIDISMPAMDQRRVLDRESAAVLTHGAHIR</sequence>
<gene>
    <name evidence="2" type="ORF">IT779_36115</name>
</gene>
<feature type="region of interest" description="Disordered" evidence="1">
    <location>
        <begin position="1"/>
        <end position="67"/>
    </location>
</feature>
<comment type="caution">
    <text evidence="2">The sequence shown here is derived from an EMBL/GenBank/DDBJ whole genome shotgun (WGS) entry which is preliminary data.</text>
</comment>
<feature type="region of interest" description="Disordered" evidence="1">
    <location>
        <begin position="496"/>
        <end position="607"/>
    </location>
</feature>
<dbReference type="EMBL" id="JADMLG010000028">
    <property type="protein sequence ID" value="MBH0781714.1"/>
    <property type="molecule type" value="Genomic_DNA"/>
</dbReference>
<dbReference type="AlphaFoldDB" id="A0A931N757"/>
<feature type="compositionally biased region" description="Basic and acidic residues" evidence="1">
    <location>
        <begin position="1"/>
        <end position="15"/>
    </location>
</feature>
<evidence type="ECO:0000313" key="2">
    <source>
        <dbReference type="EMBL" id="MBH0781714.1"/>
    </source>
</evidence>
<dbReference type="Proteomes" id="UP000655751">
    <property type="component" value="Unassembled WGS sequence"/>
</dbReference>